<proteinExistence type="predicted"/>
<gene>
    <name evidence="1" type="ORF">TNCT_263801</name>
</gene>
<comment type="caution">
    <text evidence="1">The sequence shown here is derived from an EMBL/GenBank/DDBJ whole genome shotgun (WGS) entry which is preliminary data.</text>
</comment>
<evidence type="ECO:0000313" key="1">
    <source>
        <dbReference type="EMBL" id="GFR29442.1"/>
    </source>
</evidence>
<name>A0A8X6M2C6_TRICU</name>
<keyword evidence="2" id="KW-1185">Reference proteome</keyword>
<dbReference type="EMBL" id="BMAO01019259">
    <property type="protein sequence ID" value="GFR29442.1"/>
    <property type="molecule type" value="Genomic_DNA"/>
</dbReference>
<dbReference type="Proteomes" id="UP000887116">
    <property type="component" value="Unassembled WGS sequence"/>
</dbReference>
<organism evidence="1 2">
    <name type="scientific">Trichonephila clavata</name>
    <name type="common">Joro spider</name>
    <name type="synonym">Nephila clavata</name>
    <dbReference type="NCBI Taxonomy" id="2740835"/>
    <lineage>
        <taxon>Eukaryota</taxon>
        <taxon>Metazoa</taxon>
        <taxon>Ecdysozoa</taxon>
        <taxon>Arthropoda</taxon>
        <taxon>Chelicerata</taxon>
        <taxon>Arachnida</taxon>
        <taxon>Araneae</taxon>
        <taxon>Araneomorphae</taxon>
        <taxon>Entelegynae</taxon>
        <taxon>Araneoidea</taxon>
        <taxon>Nephilidae</taxon>
        <taxon>Trichonephila</taxon>
    </lineage>
</organism>
<reference evidence="1" key="1">
    <citation type="submission" date="2020-07" db="EMBL/GenBank/DDBJ databases">
        <title>Multicomponent nature underlies the extraordinary mechanical properties of spider dragline silk.</title>
        <authorList>
            <person name="Kono N."/>
            <person name="Nakamura H."/>
            <person name="Mori M."/>
            <person name="Yoshida Y."/>
            <person name="Ohtoshi R."/>
            <person name="Malay A.D."/>
            <person name="Moran D.A.P."/>
            <person name="Tomita M."/>
            <person name="Numata K."/>
            <person name="Arakawa K."/>
        </authorList>
    </citation>
    <scope>NUCLEOTIDE SEQUENCE</scope>
</reference>
<protein>
    <submittedName>
        <fullName evidence="1">Uncharacterized protein</fullName>
    </submittedName>
</protein>
<evidence type="ECO:0000313" key="2">
    <source>
        <dbReference type="Proteomes" id="UP000887116"/>
    </source>
</evidence>
<dbReference type="AlphaFoldDB" id="A0A8X6M2C6"/>
<accession>A0A8X6M2C6</accession>
<sequence>MPLIRLRPIVIIDNDPVITLLDRAQSVFEACLTSRRNINHCRLPPGQWATPLQERQIGSLPPHQNIGQPGGDLQHLGNGQVQSAYSTILPGTWGMRRRGVVEEH</sequence>